<protein>
    <submittedName>
        <fullName evidence="1">Uncharacterized protein</fullName>
    </submittedName>
</protein>
<keyword evidence="2" id="KW-1185">Reference proteome</keyword>
<organism evidence="1 2">
    <name type="scientific">Cannabis sativa</name>
    <name type="common">Hemp</name>
    <name type="synonym">Marijuana</name>
    <dbReference type="NCBI Taxonomy" id="3483"/>
    <lineage>
        <taxon>Eukaryota</taxon>
        <taxon>Viridiplantae</taxon>
        <taxon>Streptophyta</taxon>
        <taxon>Embryophyta</taxon>
        <taxon>Tracheophyta</taxon>
        <taxon>Spermatophyta</taxon>
        <taxon>Magnoliopsida</taxon>
        <taxon>eudicotyledons</taxon>
        <taxon>Gunneridae</taxon>
        <taxon>Pentapetalae</taxon>
        <taxon>rosids</taxon>
        <taxon>fabids</taxon>
        <taxon>Rosales</taxon>
        <taxon>Cannabaceae</taxon>
        <taxon>Cannabis</taxon>
    </lineage>
</organism>
<dbReference type="EnsemblPlants" id="evm.model.06.674">
    <property type="protein sequence ID" value="cds.evm.model.06.674"/>
    <property type="gene ID" value="evm.TU.06.674"/>
</dbReference>
<accession>A0A803PZE6</accession>
<dbReference type="InterPro" id="IPR043502">
    <property type="entry name" value="DNA/RNA_pol_sf"/>
</dbReference>
<dbReference type="Proteomes" id="UP000596661">
    <property type="component" value="Chromosome 6"/>
</dbReference>
<sequence length="322" mass="35602">MNKFYHNNYDHNTNKCNQLRDKIEFQKHATLQWYVRLEAPIGGNAPLQLAPIVGRLEIVIAGPHLAGNSRKALESGADIASCGNIKLQLTVGTDLKQNNIMATFILVDVKSLYNLVGCLLCNQETTCKCYNTSSSLAKKTSFIATAIEGTNKTSLVATTPRGRAKPLPQRDEIDPDLAEINLAVGLTEELREFPLNTFDSTKVVKLGTNLTKVLRISNEAQPSKMCLRRPIRSLSQIKDMQSLTGRIAALSRFVSKSTDNSVPFFNPLKGRNKGFESIDEYDQAFQALKHHPAKPHILSKSMDSEELYIYLAITEHAASVGA</sequence>
<dbReference type="AlphaFoldDB" id="A0A803PZE6"/>
<proteinExistence type="predicted"/>
<evidence type="ECO:0000313" key="2">
    <source>
        <dbReference type="Proteomes" id="UP000596661"/>
    </source>
</evidence>
<reference evidence="1" key="2">
    <citation type="submission" date="2021-03" db="UniProtKB">
        <authorList>
            <consortium name="EnsemblPlants"/>
        </authorList>
    </citation>
    <scope>IDENTIFICATION</scope>
</reference>
<dbReference type="Gramene" id="evm.model.06.674">
    <property type="protein sequence ID" value="cds.evm.model.06.674"/>
    <property type="gene ID" value="evm.TU.06.674"/>
</dbReference>
<evidence type="ECO:0000313" key="1">
    <source>
        <dbReference type="EnsemblPlants" id="cds.evm.model.06.674"/>
    </source>
</evidence>
<dbReference type="EMBL" id="UZAU01000575">
    <property type="status" value="NOT_ANNOTATED_CDS"/>
    <property type="molecule type" value="Genomic_DNA"/>
</dbReference>
<reference evidence="1" key="1">
    <citation type="submission" date="2018-11" db="EMBL/GenBank/DDBJ databases">
        <authorList>
            <person name="Grassa J C."/>
        </authorList>
    </citation>
    <scope>NUCLEOTIDE SEQUENCE [LARGE SCALE GENOMIC DNA]</scope>
</reference>
<name>A0A803PZE6_CANSA</name>
<dbReference type="SUPFAM" id="SSF56672">
    <property type="entry name" value="DNA/RNA polymerases"/>
    <property type="match status" value="1"/>
</dbReference>